<evidence type="ECO:0000313" key="5">
    <source>
        <dbReference type="EMBL" id="RGU39092.1"/>
    </source>
</evidence>
<dbReference type="Proteomes" id="UP000284022">
    <property type="component" value="Unassembled WGS sequence"/>
</dbReference>
<name>A0A174SUM3_BACUN</name>
<dbReference type="Proteomes" id="UP001215818">
    <property type="component" value="Unassembled WGS sequence"/>
</dbReference>
<dbReference type="EMBL" id="WCUG01000008">
    <property type="protein sequence ID" value="KAB4169598.1"/>
    <property type="molecule type" value="Genomic_DNA"/>
</dbReference>
<dbReference type="EMBL" id="JAQNRK010000003">
    <property type="protein sequence ID" value="MDC1793522.1"/>
    <property type="molecule type" value="Genomic_DNA"/>
</dbReference>
<evidence type="ECO:0000313" key="4">
    <source>
        <dbReference type="EMBL" id="RGL14535.1"/>
    </source>
</evidence>
<reference evidence="1" key="1">
    <citation type="submission" date="2015-09" db="EMBL/GenBank/DDBJ databases">
        <authorList>
            <consortium name="Pathogen Informatics"/>
        </authorList>
    </citation>
    <scope>NUCLEOTIDE SEQUENCE [LARGE SCALE GENOMIC DNA]</scope>
    <source>
        <strain evidence="1">2789STDY5834898</strain>
    </source>
</reference>
<evidence type="ECO:0000313" key="1">
    <source>
        <dbReference type="EMBL" id="CUQ15285.1"/>
    </source>
</evidence>
<dbReference type="Proteomes" id="UP000260795">
    <property type="component" value="Unassembled WGS sequence"/>
</dbReference>
<dbReference type="Proteomes" id="UP000095766">
    <property type="component" value="Unassembled WGS sequence"/>
</dbReference>
<reference evidence="6 7" key="2">
    <citation type="submission" date="2018-08" db="EMBL/GenBank/DDBJ databases">
        <title>A genome reference for cultivated species of the human gut microbiota.</title>
        <authorList>
            <person name="Zou Y."/>
            <person name="Xue W."/>
            <person name="Luo G."/>
        </authorList>
    </citation>
    <scope>NUCLEOTIDE SEQUENCE [LARGE SCALE GENOMIC DNA]</scope>
    <source>
        <strain evidence="5 7">AF17-20</strain>
        <strain evidence="4 6">TF08-13</strain>
    </source>
</reference>
<proteinExistence type="predicted"/>
<dbReference type="GeneID" id="99752239"/>
<reference evidence="3 9" key="4">
    <citation type="submission" date="2022-10" db="EMBL/GenBank/DDBJ databases">
        <title>Human gut microbiome strain richness.</title>
        <authorList>
            <person name="Chen-Liaw A."/>
        </authorList>
    </citation>
    <scope>NUCLEOTIDE SEQUENCE [LARGE SCALE GENOMIC DNA]</scope>
    <source>
        <strain evidence="3 9">D53st1_B1_D53t1_180928</strain>
    </source>
</reference>
<organism evidence="5 7">
    <name type="scientific">Bacteroides uniformis</name>
    <dbReference type="NCBI Taxonomy" id="820"/>
    <lineage>
        <taxon>Bacteria</taxon>
        <taxon>Pseudomonadati</taxon>
        <taxon>Bacteroidota</taxon>
        <taxon>Bacteroidia</taxon>
        <taxon>Bacteroidales</taxon>
        <taxon>Bacteroidaceae</taxon>
        <taxon>Bacteroides</taxon>
    </lineage>
</organism>
<sequence>MVVDGIHDGVDCFISEIGEIKISGITDEQLNVRIETGGTEIFNESYYALKGNVVIHEIGEMLRSHFSLHDPKGMSNNVVSYYQAPLSITAVFSGKQDTVRRSFNAYYSRCRTSVSPSDVLFLTHESTIRTAHDRMEYLTFTAHKGMSVDMSIAYMDAGKEKYKTVSEQVDATAGMLAVSFSLDKIVRRSGIAVSSITYYDVLLKKDGTVKDKVRFVNDDRQYRNVTNFIYRNAFGMPETMAFTGLVEYSPELEGDPVELLQRTVRTSSKYIDSRTVNSGYLDTRQYGKVLDLITTDSLQLYNTETSTEVVTTDIDFSHKRTGNEKINVSLTFRQASRLHLAFERTGDNGIYGRIFDRTFDNTFE</sequence>
<evidence type="ECO:0000313" key="6">
    <source>
        <dbReference type="Proteomes" id="UP000260795"/>
    </source>
</evidence>
<dbReference type="EMBL" id="QRXV01000011">
    <property type="protein sequence ID" value="RGU39092.1"/>
    <property type="molecule type" value="Genomic_DNA"/>
</dbReference>
<evidence type="ECO:0000313" key="8">
    <source>
        <dbReference type="Proteomes" id="UP000433928"/>
    </source>
</evidence>
<protein>
    <submittedName>
        <fullName evidence="5">Uncharacterized protein</fullName>
    </submittedName>
</protein>
<evidence type="ECO:0000313" key="9">
    <source>
        <dbReference type="Proteomes" id="UP001215818"/>
    </source>
</evidence>
<evidence type="ECO:0000313" key="3">
    <source>
        <dbReference type="EMBL" id="MDC1793522.1"/>
    </source>
</evidence>
<evidence type="ECO:0000313" key="7">
    <source>
        <dbReference type="Proteomes" id="UP000284022"/>
    </source>
</evidence>
<evidence type="ECO:0000313" key="2">
    <source>
        <dbReference type="EMBL" id="KAB4169598.1"/>
    </source>
</evidence>
<dbReference type="RefSeq" id="WP_005829013.1">
    <property type="nucleotide sequence ID" value="NZ_BQNO01000001.1"/>
</dbReference>
<gene>
    <name evidence="5" type="ORF">DWW83_11650</name>
    <name evidence="4" type="ORF">DXC80_08465</name>
    <name evidence="1" type="ORF">ERS852510_03333</name>
    <name evidence="2" type="ORF">GAQ59_10415</name>
    <name evidence="3" type="ORF">POY73_05145</name>
</gene>
<dbReference type="Proteomes" id="UP000433928">
    <property type="component" value="Unassembled WGS sequence"/>
</dbReference>
<dbReference type="EMBL" id="CZAO01000018">
    <property type="protein sequence ID" value="CUQ15285.1"/>
    <property type="molecule type" value="Genomic_DNA"/>
</dbReference>
<reference evidence="2 8" key="3">
    <citation type="journal article" date="2019" name="Nat. Med.">
        <title>A library of human gut bacterial isolates paired with longitudinal multiomics data enables mechanistic microbiome research.</title>
        <authorList>
            <person name="Poyet M."/>
            <person name="Groussin M."/>
            <person name="Gibbons S.M."/>
            <person name="Avila-Pacheco J."/>
            <person name="Jiang X."/>
            <person name="Kearney S.M."/>
            <person name="Perrotta A.R."/>
            <person name="Berdy B."/>
            <person name="Zhao S."/>
            <person name="Lieberman T.D."/>
            <person name="Swanson P.K."/>
            <person name="Smith M."/>
            <person name="Roesemann S."/>
            <person name="Alexander J.E."/>
            <person name="Rich S.A."/>
            <person name="Livny J."/>
            <person name="Vlamakis H."/>
            <person name="Clish C."/>
            <person name="Bullock K."/>
            <person name="Deik A."/>
            <person name="Scott J."/>
            <person name="Pierce K.A."/>
            <person name="Xavier R.J."/>
            <person name="Alm E.J."/>
        </authorList>
    </citation>
    <scope>NUCLEOTIDE SEQUENCE [LARGE SCALE GENOMIC DNA]</scope>
    <source>
        <strain evidence="2 8">BIOML-A27</strain>
    </source>
</reference>
<dbReference type="EMBL" id="QSRK01000010">
    <property type="protein sequence ID" value="RGL14535.1"/>
    <property type="molecule type" value="Genomic_DNA"/>
</dbReference>
<accession>A0A174SUM3</accession>
<dbReference type="AlphaFoldDB" id="A0A174SUM3"/>